<sequence length="399" mass="46485">MDSSKEDTSLMYSTHREDDQSNPLQGSQVNWSLPVLHPNEILDENTQFAHLLLTLRQFMDCNGLSSNVECELQQVTSVPLFCFDLEFVKVMMLVLVNMLTVLQAKKKMMSVKQNFIEKQLLYQEMKEMASSTFLLNQERHLSSAEDEWVYSKLEQCQVGAETFQRLQSSAATTCQCQSSHELSTKDFIKVEDHKRLKEWLLPKLQEHLDNKCLLLSHYFNPDSAEEAKSKHSIQKAWKLSDVLLEQKAPLLQERKSLQFVLLQQKLQNIYLKSLLNSLAILDKMVAQCQLQIQSQADVVHVHFLQAKCRATCYKIRLEKLKILCDTYTPQKVEAQKRIRSLLEKEIFAQQMERDMVTRNLEVYRGLGQSFSALVEEYEQLRNTADNHRWTLCEIRKTKA</sequence>
<reference evidence="2" key="1">
    <citation type="submission" date="2025-08" db="UniProtKB">
        <authorList>
            <consortium name="Ensembl"/>
        </authorList>
    </citation>
    <scope>IDENTIFICATION</scope>
</reference>
<dbReference type="Pfam" id="PF14735">
    <property type="entry name" value="HAUS4"/>
    <property type="match status" value="1"/>
</dbReference>
<reference evidence="2" key="2">
    <citation type="submission" date="2025-09" db="UniProtKB">
        <authorList>
            <consortium name="Ensembl"/>
        </authorList>
    </citation>
    <scope>IDENTIFICATION</scope>
</reference>
<accession>A0A8C4Q3P7</accession>
<dbReference type="PANTHER" id="PTHR16219:SF1">
    <property type="entry name" value="HAUS AUGMIN-LIKE COMPLEX SUBUNIT 4"/>
    <property type="match status" value="1"/>
</dbReference>
<organism evidence="2 3">
    <name type="scientific">Eptatretus burgeri</name>
    <name type="common">Inshore hagfish</name>
    <dbReference type="NCBI Taxonomy" id="7764"/>
    <lineage>
        <taxon>Eukaryota</taxon>
        <taxon>Metazoa</taxon>
        <taxon>Chordata</taxon>
        <taxon>Craniata</taxon>
        <taxon>Vertebrata</taxon>
        <taxon>Cyclostomata</taxon>
        <taxon>Myxini</taxon>
        <taxon>Myxiniformes</taxon>
        <taxon>Myxinidae</taxon>
        <taxon>Eptatretinae</taxon>
        <taxon>Eptatretus</taxon>
    </lineage>
</organism>
<dbReference type="GO" id="GO:0051225">
    <property type="term" value="P:spindle assembly"/>
    <property type="evidence" value="ECO:0007669"/>
    <property type="project" value="InterPro"/>
</dbReference>
<dbReference type="GO" id="GO:0051011">
    <property type="term" value="F:microtubule minus-end binding"/>
    <property type="evidence" value="ECO:0007669"/>
    <property type="project" value="TreeGrafter"/>
</dbReference>
<proteinExistence type="predicted"/>
<protein>
    <submittedName>
        <fullName evidence="2">HAUS augmin like complex subunit 4</fullName>
    </submittedName>
</protein>
<dbReference type="GO" id="GO:0007098">
    <property type="term" value="P:centrosome cycle"/>
    <property type="evidence" value="ECO:0007669"/>
    <property type="project" value="TreeGrafter"/>
</dbReference>
<evidence type="ECO:0000256" key="1">
    <source>
        <dbReference type="SAM" id="MobiDB-lite"/>
    </source>
</evidence>
<dbReference type="Ensembl" id="ENSEBUT00000009939.1">
    <property type="protein sequence ID" value="ENSEBUP00000009417.1"/>
    <property type="gene ID" value="ENSEBUG00000006068.1"/>
</dbReference>
<feature type="compositionally biased region" description="Basic and acidic residues" evidence="1">
    <location>
        <begin position="1"/>
        <end position="19"/>
    </location>
</feature>
<evidence type="ECO:0000313" key="2">
    <source>
        <dbReference type="Ensembl" id="ENSEBUP00000009417.1"/>
    </source>
</evidence>
<evidence type="ECO:0000313" key="3">
    <source>
        <dbReference type="Proteomes" id="UP000694388"/>
    </source>
</evidence>
<dbReference type="InterPro" id="IPR029327">
    <property type="entry name" value="HAUS4"/>
</dbReference>
<dbReference type="AlphaFoldDB" id="A0A8C4Q3P7"/>
<keyword evidence="3" id="KW-1185">Reference proteome</keyword>
<dbReference type="GeneTree" id="ENSGT00390000014634"/>
<name>A0A8C4Q3P7_EPTBU</name>
<dbReference type="Proteomes" id="UP000694388">
    <property type="component" value="Unplaced"/>
</dbReference>
<dbReference type="GO" id="GO:0070652">
    <property type="term" value="C:HAUS complex"/>
    <property type="evidence" value="ECO:0007669"/>
    <property type="project" value="InterPro"/>
</dbReference>
<feature type="region of interest" description="Disordered" evidence="1">
    <location>
        <begin position="1"/>
        <end position="25"/>
    </location>
</feature>
<dbReference type="PANTHER" id="PTHR16219">
    <property type="entry name" value="AUGMIN SUBUNIT 4 FAMILY MEMBER"/>
    <property type="match status" value="1"/>
</dbReference>